<dbReference type="EMBL" id="WHOB01000098">
    <property type="protein sequence ID" value="NOU84130.1"/>
    <property type="molecule type" value="Genomic_DNA"/>
</dbReference>
<reference evidence="1 2" key="1">
    <citation type="submission" date="2019-10" db="EMBL/GenBank/DDBJ databases">
        <title>Description of Paenibacillus terricola sp. nov.</title>
        <authorList>
            <person name="Carlier A."/>
            <person name="Qi S."/>
        </authorList>
    </citation>
    <scope>NUCLEOTIDE SEQUENCE [LARGE SCALE GENOMIC DNA]</scope>
    <source>
        <strain evidence="1 2">LMG 31459</strain>
    </source>
</reference>
<protein>
    <recommendedName>
        <fullName evidence="3">PLD phosphodiesterase domain-containing protein</fullName>
    </recommendedName>
</protein>
<keyword evidence="2" id="KW-1185">Reference proteome</keyword>
<name>A0ABX1YSQ9_9BACL</name>
<sequence length="375" mass="43593">MITRLSFKEGVFISTKGEFGYQDVLDDFQYAKQIRIATFNISFSEKDDPLFEGLQKLNEDVDIKFVSNIPARMSFYASSPKGKSFKERASANINAYLKKLNPADFDAVILPYFNFNNHSKIIGTENIIYIGSENYSVESSQNYESGVLVSDKEFIVKLYELFFEKLIDESVPYFNDDYDQLRLFTMSILTRMLNHFESYKDKFFRVNREGIFYFIEDETSFTEDDIYVLLHDLNELNSIQGLVENIESDDDKTTNILSCMVDICGSMHADSFIELIEYDTNFYNYVIFNRADETIDIFDKEYSGIADEEWLEHYLEIAADEANDKFEEICNEVSADVYAVKDHFDDIIDKLKELVIKIRDLSEDSVNPAIDNTSR</sequence>
<evidence type="ECO:0000313" key="2">
    <source>
        <dbReference type="Proteomes" id="UP000596857"/>
    </source>
</evidence>
<evidence type="ECO:0008006" key="3">
    <source>
        <dbReference type="Google" id="ProtNLM"/>
    </source>
</evidence>
<dbReference type="Proteomes" id="UP000596857">
    <property type="component" value="Unassembled WGS sequence"/>
</dbReference>
<organism evidence="1 2">
    <name type="scientific">Paenibacillus phytohabitans</name>
    <dbReference type="NCBI Taxonomy" id="2654978"/>
    <lineage>
        <taxon>Bacteria</taxon>
        <taxon>Bacillati</taxon>
        <taxon>Bacillota</taxon>
        <taxon>Bacilli</taxon>
        <taxon>Bacillales</taxon>
        <taxon>Paenibacillaceae</taxon>
        <taxon>Paenibacillus</taxon>
    </lineage>
</organism>
<dbReference type="Gene3D" id="3.30.870.10">
    <property type="entry name" value="Endonuclease Chain A"/>
    <property type="match status" value="1"/>
</dbReference>
<gene>
    <name evidence="1" type="ORF">GC101_35360</name>
</gene>
<accession>A0ABX1YSQ9</accession>
<dbReference type="SUPFAM" id="SSF56024">
    <property type="entry name" value="Phospholipase D/nuclease"/>
    <property type="match status" value="1"/>
</dbReference>
<dbReference type="RefSeq" id="WP_171721098.1">
    <property type="nucleotide sequence ID" value="NZ_WHOB01000098.1"/>
</dbReference>
<proteinExistence type="predicted"/>
<evidence type="ECO:0000313" key="1">
    <source>
        <dbReference type="EMBL" id="NOU84130.1"/>
    </source>
</evidence>
<comment type="caution">
    <text evidence="1">The sequence shown here is derived from an EMBL/GenBank/DDBJ whole genome shotgun (WGS) entry which is preliminary data.</text>
</comment>